<dbReference type="Proteomes" id="UP000646827">
    <property type="component" value="Unassembled WGS sequence"/>
</dbReference>
<dbReference type="OrthoDB" id="2276331at2759"/>
<gene>
    <name evidence="2" type="ORF">INT45_013594</name>
</gene>
<sequence length="491" mass="56717">MAEISRNGELESVQMIIRAENTPDAQNNGESVSNRDIVVRSRADSLQHINEAHRHYDALHYVLIFPEGDEGWTITSRSNNETITQYTVDMYAKMESNRLLYIRLNQSRLRSDLYSNVADAVLLGDNDMSNVSRRYILPSSFTGSPRHMQQLYQDAMSIVRQFGKPDLFITFTCNPSWPEIQNALLPGQSAPNRPDITSRIFRLKLKQLMHNFTKDMVLSTVVGHVHTVEFQKRGLPHAHILLILASENKPLTQEQCDDIVSAELPDAQLYPSARATVMRHMIHDAGACKKRYPKQFTPETVLNEDGYPAYRRRNSQDTIVKQRVTLDNCWVVPHNLYLCAKYDAHINVEICTSIHSVKYVYKYVYKGHDRASLQMTQHHPRQNNDNARNNNDEFDEIRLYLDARYVSASEGCWRFFSFNLHQEFPNHQRLAVHLPDEQYVQLNEEENPTIVAGRAHETTLTAWFLINAEDAAARAVLYPNFPENYVFVKFT</sequence>
<dbReference type="PANTHER" id="PTHR45786:SF74">
    <property type="entry name" value="ATP-DEPENDENT DNA HELICASE"/>
    <property type="match status" value="1"/>
</dbReference>
<accession>A0A8H7RG48</accession>
<feature type="domain" description="Helitron helicase-like" evidence="1">
    <location>
        <begin position="82"/>
        <end position="242"/>
    </location>
</feature>
<dbReference type="EMBL" id="JAEPRB010000872">
    <property type="protein sequence ID" value="KAG2210809.1"/>
    <property type="molecule type" value="Genomic_DNA"/>
</dbReference>
<comment type="caution">
    <text evidence="2">The sequence shown here is derived from an EMBL/GenBank/DDBJ whole genome shotgun (WGS) entry which is preliminary data.</text>
</comment>
<dbReference type="AlphaFoldDB" id="A0A8H7RG48"/>
<organism evidence="2 3">
    <name type="scientific">Circinella minor</name>
    <dbReference type="NCBI Taxonomy" id="1195481"/>
    <lineage>
        <taxon>Eukaryota</taxon>
        <taxon>Fungi</taxon>
        <taxon>Fungi incertae sedis</taxon>
        <taxon>Mucoromycota</taxon>
        <taxon>Mucoromycotina</taxon>
        <taxon>Mucoromycetes</taxon>
        <taxon>Mucorales</taxon>
        <taxon>Lichtheimiaceae</taxon>
        <taxon>Circinella</taxon>
    </lineage>
</organism>
<reference evidence="2 3" key="1">
    <citation type="submission" date="2020-12" db="EMBL/GenBank/DDBJ databases">
        <title>Metabolic potential, ecology and presence of endohyphal bacteria is reflected in genomic diversity of Mucoromycotina.</title>
        <authorList>
            <person name="Muszewska A."/>
            <person name="Okrasinska A."/>
            <person name="Steczkiewicz K."/>
            <person name="Drgas O."/>
            <person name="Orlowska M."/>
            <person name="Perlinska-Lenart U."/>
            <person name="Aleksandrzak-Piekarczyk T."/>
            <person name="Szatraj K."/>
            <person name="Zielenkiewicz U."/>
            <person name="Pilsyk S."/>
            <person name="Malc E."/>
            <person name="Mieczkowski P."/>
            <person name="Kruszewska J.S."/>
            <person name="Biernat P."/>
            <person name="Pawlowska J."/>
        </authorList>
    </citation>
    <scope>NUCLEOTIDE SEQUENCE [LARGE SCALE GENOMIC DNA]</scope>
    <source>
        <strain evidence="2 3">CBS 142.35</strain>
    </source>
</reference>
<name>A0A8H7RG48_9FUNG</name>
<evidence type="ECO:0000259" key="1">
    <source>
        <dbReference type="Pfam" id="PF14214"/>
    </source>
</evidence>
<evidence type="ECO:0000313" key="2">
    <source>
        <dbReference type="EMBL" id="KAG2210809.1"/>
    </source>
</evidence>
<dbReference type="Pfam" id="PF14214">
    <property type="entry name" value="Helitron_like_N"/>
    <property type="match status" value="1"/>
</dbReference>
<dbReference type="InterPro" id="IPR025476">
    <property type="entry name" value="Helitron_helicase-like"/>
</dbReference>
<keyword evidence="3" id="KW-1185">Reference proteome</keyword>
<protein>
    <recommendedName>
        <fullName evidence="1">Helitron helicase-like domain-containing protein</fullName>
    </recommendedName>
</protein>
<proteinExistence type="predicted"/>
<evidence type="ECO:0000313" key="3">
    <source>
        <dbReference type="Proteomes" id="UP000646827"/>
    </source>
</evidence>
<dbReference type="PANTHER" id="PTHR45786">
    <property type="entry name" value="DNA BINDING PROTEIN-LIKE"/>
    <property type="match status" value="1"/>
</dbReference>